<gene>
    <name evidence="2" type="ORF">Vbra_2722</name>
</gene>
<dbReference type="VEuPathDB" id="CryptoDB:Vbra_2722"/>
<accession>A0A0G4GP90</accession>
<dbReference type="Proteomes" id="UP000041254">
    <property type="component" value="Unassembled WGS sequence"/>
</dbReference>
<dbReference type="SUPFAM" id="SSF56112">
    <property type="entry name" value="Protein kinase-like (PK-like)"/>
    <property type="match status" value="1"/>
</dbReference>
<feature type="compositionally biased region" description="Basic and acidic residues" evidence="1">
    <location>
        <begin position="379"/>
        <end position="399"/>
    </location>
</feature>
<feature type="compositionally biased region" description="Polar residues" evidence="1">
    <location>
        <begin position="121"/>
        <end position="130"/>
    </location>
</feature>
<dbReference type="Gene3D" id="1.10.510.10">
    <property type="entry name" value="Transferase(Phosphotransferase) domain 1"/>
    <property type="match status" value="1"/>
</dbReference>
<feature type="compositionally biased region" description="Polar residues" evidence="1">
    <location>
        <begin position="90"/>
        <end position="104"/>
    </location>
</feature>
<keyword evidence="3" id="KW-1185">Reference proteome</keyword>
<dbReference type="EMBL" id="CDMY01000739">
    <property type="protein sequence ID" value="CEM31991.1"/>
    <property type="molecule type" value="Genomic_DNA"/>
</dbReference>
<evidence type="ECO:0000256" key="1">
    <source>
        <dbReference type="SAM" id="MobiDB-lite"/>
    </source>
</evidence>
<dbReference type="OrthoDB" id="440202at2759"/>
<feature type="region of interest" description="Disordered" evidence="1">
    <location>
        <begin position="90"/>
        <end position="262"/>
    </location>
</feature>
<dbReference type="InParanoid" id="A0A0G4GP90"/>
<feature type="region of interest" description="Disordered" evidence="1">
    <location>
        <begin position="370"/>
        <end position="405"/>
    </location>
</feature>
<evidence type="ECO:0000313" key="2">
    <source>
        <dbReference type="EMBL" id="CEM31991.1"/>
    </source>
</evidence>
<evidence type="ECO:0008006" key="4">
    <source>
        <dbReference type="Google" id="ProtNLM"/>
    </source>
</evidence>
<protein>
    <recommendedName>
        <fullName evidence="4">Protein kinase domain-containing protein</fullName>
    </recommendedName>
</protein>
<proteinExistence type="predicted"/>
<dbReference type="AlphaFoldDB" id="A0A0G4GP90"/>
<organism evidence="2 3">
    <name type="scientific">Vitrella brassicaformis (strain CCMP3155)</name>
    <dbReference type="NCBI Taxonomy" id="1169540"/>
    <lineage>
        <taxon>Eukaryota</taxon>
        <taxon>Sar</taxon>
        <taxon>Alveolata</taxon>
        <taxon>Colpodellida</taxon>
        <taxon>Vitrellaceae</taxon>
        <taxon>Vitrella</taxon>
    </lineage>
</organism>
<dbReference type="InterPro" id="IPR011009">
    <property type="entry name" value="Kinase-like_dom_sf"/>
</dbReference>
<evidence type="ECO:0000313" key="3">
    <source>
        <dbReference type="Proteomes" id="UP000041254"/>
    </source>
</evidence>
<reference evidence="2 3" key="1">
    <citation type="submission" date="2014-11" db="EMBL/GenBank/DDBJ databases">
        <authorList>
            <person name="Zhu J."/>
            <person name="Qi W."/>
            <person name="Song R."/>
        </authorList>
    </citation>
    <scope>NUCLEOTIDE SEQUENCE [LARGE SCALE GENOMIC DNA]</scope>
</reference>
<sequence>MGTLTPAQQDRFKRNPRFFGMQFPDLGGPETLEKRYRGKASAEALSFMKRMLAMDPSQRLPAQQALKDPWFKSVMCDSLLDESRSRTVSAASAKATTGTRQPHQSGGCGAFRASPPRVSPVLSQTLCQSPAQPPLGPSFESLHATPTHGYHQRSPTVLNRGAHCHVPPTPEQRSPSPPSAGPGGGSSNRRRPHLRNGREDHLPANANGNRMEAVAPSSYDQRRSSTRKNPSYRSPGETPPRRIANNRHVPPAAHGAASPPPPHYVRVESPCRGQEIDGGIGGGFTIRLDRMSLASRGGEYPINSHVATKPVAMDTSSAALSYQQKTQWPWNQELHQPFTSGACLMGSSMRPWKTRQVDHDYYNVVCTPSNRTQSKRKQKDRDFDLPMPDPSERATQDGRSKKKSLSLSCQMARSQLISGGYAMRGTEESLRTFHRPLDLDGERRDSTGVGILPYIGSTGGHSRARHYQLCADEG</sequence>
<feature type="compositionally biased region" description="Pro residues" evidence="1">
    <location>
        <begin position="167"/>
        <end position="180"/>
    </location>
</feature>
<name>A0A0G4GP90_VITBC</name>